<comment type="caution">
    <text evidence="4">The sequence shown here is derived from an EMBL/GenBank/DDBJ whole genome shotgun (WGS) entry which is preliminary data.</text>
</comment>
<dbReference type="CDD" id="cd00136">
    <property type="entry name" value="PDZ_canonical"/>
    <property type="match status" value="1"/>
</dbReference>
<reference evidence="4 5" key="1">
    <citation type="submission" date="2019-11" db="EMBL/GenBank/DDBJ databases">
        <authorList>
            <person name="Yang C."/>
            <person name="Li F."/>
        </authorList>
    </citation>
    <scope>NUCLEOTIDE SEQUENCE [LARGE SCALE GENOMIC DNA]</scope>
    <source>
        <strain evidence="4">KB4526</strain>
        <tissue evidence="4">Muscle</tissue>
    </source>
</reference>
<feature type="compositionally biased region" description="Polar residues" evidence="1">
    <location>
        <begin position="583"/>
        <end position="597"/>
    </location>
</feature>
<gene>
    <name evidence="4" type="primary">Nudt12_0</name>
    <name evidence="4" type="ORF">FOF47_R01050</name>
</gene>
<feature type="region of interest" description="Disordered" evidence="1">
    <location>
        <begin position="634"/>
        <end position="658"/>
    </location>
</feature>
<feature type="region of interest" description="Disordered" evidence="1">
    <location>
        <begin position="47"/>
        <end position="96"/>
    </location>
</feature>
<dbReference type="InterPro" id="IPR011993">
    <property type="entry name" value="PH-like_dom_sf"/>
</dbReference>
<proteinExistence type="predicted"/>
<feature type="domain" description="PH" evidence="2">
    <location>
        <begin position="988"/>
        <end position="1090"/>
    </location>
</feature>
<feature type="non-terminal residue" evidence="4">
    <location>
        <position position="1234"/>
    </location>
</feature>
<dbReference type="SMART" id="SM00233">
    <property type="entry name" value="PH"/>
    <property type="match status" value="2"/>
</dbReference>
<dbReference type="Gene3D" id="2.30.42.10">
    <property type="match status" value="1"/>
</dbReference>
<dbReference type="PANTHER" id="PTHR12752:SF2">
    <property type="entry name" value="PDZ AND PLECKSTRIN HOMOLOGY DOMAINS 1"/>
    <property type="match status" value="1"/>
</dbReference>
<feature type="domain" description="PDZ" evidence="3">
    <location>
        <begin position="901"/>
        <end position="976"/>
    </location>
</feature>
<feature type="domain" description="PH" evidence="2">
    <location>
        <begin position="1115"/>
        <end position="1212"/>
    </location>
</feature>
<feature type="compositionally biased region" description="Polar residues" evidence="1">
    <location>
        <begin position="634"/>
        <end position="649"/>
    </location>
</feature>
<dbReference type="InterPro" id="IPR001849">
    <property type="entry name" value="PH_domain"/>
</dbReference>
<dbReference type="Pfam" id="PF00595">
    <property type="entry name" value="PDZ"/>
    <property type="match status" value="1"/>
</dbReference>
<evidence type="ECO:0000313" key="5">
    <source>
        <dbReference type="Proteomes" id="UP000475037"/>
    </source>
</evidence>
<dbReference type="Pfam" id="PF00169">
    <property type="entry name" value="PH"/>
    <property type="match status" value="2"/>
</dbReference>
<dbReference type="InterPro" id="IPR036034">
    <property type="entry name" value="PDZ_sf"/>
</dbReference>
<dbReference type="AlphaFoldDB" id="A0A6G1B5C3"/>
<evidence type="ECO:0000259" key="2">
    <source>
        <dbReference type="PROSITE" id="PS50003"/>
    </source>
</evidence>
<dbReference type="Gene3D" id="2.30.29.30">
    <property type="entry name" value="Pleckstrin-homology domain (PH domain)/Phosphotyrosine-binding domain (PTB)"/>
    <property type="match status" value="2"/>
</dbReference>
<dbReference type="Proteomes" id="UP000475037">
    <property type="component" value="Unassembled WGS sequence"/>
</dbReference>
<feature type="region of interest" description="Disordered" evidence="1">
    <location>
        <begin position="736"/>
        <end position="756"/>
    </location>
</feature>
<feature type="compositionally biased region" description="Polar residues" evidence="1">
    <location>
        <begin position="54"/>
        <end position="64"/>
    </location>
</feature>
<accession>A0A6G1B5C3</accession>
<sequence>LFLSYLGEPQPANQAYQKTIKDLEKEVKGDTTESVFHQIRALGKSIEDGDEHTSASVNGKQNSLLLPKDNKQLSADSTISKEKENDDPPSSTSHQRNKVLSVAMFKDCEELLSEKIILQDFPNRVEAFKPAKGKTITEVKCGAFSVQVEIKNRFVCKTEIRFPTRRRCPKCHQHYFSRHIQRCYTSKSCSSRYRSMLAEELKPEVPSEPEGEVARMGKPALKVSIEGKEIKVKYMSKKQNILINITYPKRRGKIAKYRNISSNHTTKACSASSPQSDIRCPEKWQPENKNQSSDCLHVSPPTVCAVQEKKIDRVVDFLCSTPETEKTKPDSLSSVLGDSEVESAISQQNTLNTKNFSEAETLLKNVLPTSQDTLKTPSLSDTDVSNMPFEDLKDVDRERKLIFDIPENITSDSCIPQSTEGINYSPSAITDVFPVQDGKDSDFCSSPSMQPVGEKAANTYCKGSKIPPADFCENPNSLSLPSSQNILKSPTSFSPSHWATRHSEPKEIPGDTFSFNHCAELLKSYEEEHVDMTDGDFNKATLHSDSRTKAQELLEMKSTQCRTLSPESSSSLSAGSPLNSNSHSTVEWGQTKSQTGHPETAAPKKTTELVMTLITDELEQRLIIHNDKGGTVYSNYPTEIKNPTDSPDSLENGEKDKSPIMSVVKNACHRDFEDLSDENHDEVCFQMDLLNTTEFNCTECTAENLFIEKTLTNHADQYGNQDDKGLGLTSFKEEPAECQRITSTKPDSEGDKNDPKETYYHQIDILLSPQKQKALIDWNLEINSLRKLSQELAPRGTRASDGSQEEAIDQWARRRQQFKDGKRCSSAGGSSFASNITEGSITSEDGCSVDLGFRADLEEKGFYTENFHSAAWVFRGDDGNPEDSPRCLSKKPRPVAVRERTVRLFKGTGDYPWGFRIQFSKPIVVTEVDANSAAEEAGLQIGDVVLAVNGTEVTSVEHAEAVHLARKGPDILTLVVGSDISRCPNTPWPTCRGYLHKRTHSSFVKGWRKRWFVLKHDGCLHYYRHKKDEGKCAPLEVIKLEGAEVDIDSSLGKPFVFNCVPQSGNRTFCFCATSNQEMKRWLEAMDRAAHPVRQNHVWEDVTLHNSSLPPLAIKNPECLGLLHQLDRNTDMWVQHYCILKDGCLYFYASIRSTQASGGLYLQGYKVNEQILSFKQSVIELKPPSEEFKTFYFCAENKTENQRWITALKASIKKWLPLHQAIQDFMNRPLEETRM</sequence>
<name>A0A6G1B5C3_CROCR</name>
<evidence type="ECO:0000313" key="4">
    <source>
        <dbReference type="EMBL" id="KAF0883475.1"/>
    </source>
</evidence>
<dbReference type="SMART" id="SM00228">
    <property type="entry name" value="PDZ"/>
    <property type="match status" value="1"/>
</dbReference>
<evidence type="ECO:0000259" key="3">
    <source>
        <dbReference type="PROSITE" id="PS50106"/>
    </source>
</evidence>
<feature type="non-terminal residue" evidence="4">
    <location>
        <position position="1"/>
    </location>
</feature>
<dbReference type="PANTHER" id="PTHR12752">
    <property type="entry name" value="PHOSPHOINOSITOL 3-PHOSPHATE-BINDING PROTEIN"/>
    <property type="match status" value="1"/>
</dbReference>
<feature type="compositionally biased region" description="Low complexity" evidence="1">
    <location>
        <begin position="564"/>
        <end position="582"/>
    </location>
</feature>
<feature type="compositionally biased region" description="Basic and acidic residues" evidence="1">
    <location>
        <begin position="746"/>
        <end position="756"/>
    </location>
</feature>
<feature type="region of interest" description="Disordered" evidence="1">
    <location>
        <begin position="557"/>
        <end position="606"/>
    </location>
</feature>
<dbReference type="InterPro" id="IPR001478">
    <property type="entry name" value="PDZ"/>
</dbReference>
<organism evidence="4 5">
    <name type="scientific">Crocuta crocuta</name>
    <name type="common">Spotted hyena</name>
    <dbReference type="NCBI Taxonomy" id="9678"/>
    <lineage>
        <taxon>Eukaryota</taxon>
        <taxon>Metazoa</taxon>
        <taxon>Chordata</taxon>
        <taxon>Craniata</taxon>
        <taxon>Vertebrata</taxon>
        <taxon>Euteleostomi</taxon>
        <taxon>Mammalia</taxon>
        <taxon>Eutheria</taxon>
        <taxon>Laurasiatheria</taxon>
        <taxon>Carnivora</taxon>
        <taxon>Feliformia</taxon>
        <taxon>Hyaenidae</taxon>
        <taxon>Crocuta</taxon>
    </lineage>
</organism>
<evidence type="ECO:0000256" key="1">
    <source>
        <dbReference type="SAM" id="MobiDB-lite"/>
    </source>
</evidence>
<dbReference type="EMBL" id="VOAJ01002076">
    <property type="protein sequence ID" value="KAF0883475.1"/>
    <property type="molecule type" value="Genomic_DNA"/>
</dbReference>
<dbReference type="SUPFAM" id="SSF50729">
    <property type="entry name" value="PH domain-like"/>
    <property type="match status" value="2"/>
</dbReference>
<keyword evidence="5" id="KW-1185">Reference proteome</keyword>
<dbReference type="PROSITE" id="PS50106">
    <property type="entry name" value="PDZ"/>
    <property type="match status" value="1"/>
</dbReference>
<dbReference type="SUPFAM" id="SSF50156">
    <property type="entry name" value="PDZ domain-like"/>
    <property type="match status" value="1"/>
</dbReference>
<dbReference type="PROSITE" id="PS50003">
    <property type="entry name" value="PH_DOMAIN"/>
    <property type="match status" value="2"/>
</dbReference>
<protein>
    <submittedName>
        <fullName evidence="4">NUD12 pyrophosphatase</fullName>
    </submittedName>
</protein>